<comment type="cofactor">
    <cofactor evidence="7">
        <name>Mg(2+)</name>
        <dbReference type="ChEBI" id="CHEBI:18420"/>
    </cofactor>
</comment>
<dbReference type="Pfam" id="PF02875">
    <property type="entry name" value="Mur_ligase_C"/>
    <property type="match status" value="1"/>
</dbReference>
<dbReference type="GO" id="GO:0008765">
    <property type="term" value="F:UDP-N-acetylmuramoylalanyl-D-glutamate-2,6-diaminopimelate ligase activity"/>
    <property type="evidence" value="ECO:0007669"/>
    <property type="project" value="UniProtKB-UniRule"/>
</dbReference>
<evidence type="ECO:0000256" key="6">
    <source>
        <dbReference type="ARBA" id="ARBA00023316"/>
    </source>
</evidence>
<evidence type="ECO:0000256" key="2">
    <source>
        <dbReference type="ARBA" id="ARBA00022618"/>
    </source>
</evidence>
<dbReference type="InterPro" id="IPR005761">
    <property type="entry name" value="UDP-N-AcMur-Glu-dNH2Pim_ligase"/>
</dbReference>
<name>K6XBZ6_9MICO</name>
<dbReference type="HAMAP" id="MF_00208">
    <property type="entry name" value="MurE"/>
    <property type="match status" value="1"/>
</dbReference>
<evidence type="ECO:0000256" key="7">
    <source>
        <dbReference type="HAMAP-Rule" id="MF_00208"/>
    </source>
</evidence>
<feature type="binding site" evidence="7">
    <location>
        <begin position="451"/>
        <end position="454"/>
    </location>
    <ligand>
        <name>meso-2,6-diaminopimelate</name>
        <dbReference type="ChEBI" id="CHEBI:57791"/>
    </ligand>
</feature>
<comment type="function">
    <text evidence="7">Catalyzes the addition of meso-diaminopimelic acid to the nucleotide precursor UDP-N-acetylmuramoyl-L-alanyl-D-glutamate (UMAG) in the biosynthesis of bacterial cell-wall peptidoglycan.</text>
</comment>
<evidence type="ECO:0000256" key="9">
    <source>
        <dbReference type="SAM" id="MobiDB-lite"/>
    </source>
</evidence>
<dbReference type="GO" id="GO:0000287">
    <property type="term" value="F:magnesium ion binding"/>
    <property type="evidence" value="ECO:0007669"/>
    <property type="project" value="UniProtKB-UniRule"/>
</dbReference>
<comment type="caution">
    <text evidence="7">Lacks conserved residue(s) required for the propagation of feature annotation.</text>
</comment>
<dbReference type="EC" id="6.3.2.13" evidence="7"/>
<dbReference type="EMBL" id="BAHD01000034">
    <property type="protein sequence ID" value="GAB96304.1"/>
    <property type="molecule type" value="Genomic_DNA"/>
</dbReference>
<dbReference type="Proteomes" id="UP000008366">
    <property type="component" value="Unassembled WGS sequence"/>
</dbReference>
<keyword evidence="7" id="KW-0067">ATP-binding</keyword>
<feature type="short sequence motif" description="Meso-diaminopimelate recognition motif" evidence="7">
    <location>
        <begin position="451"/>
        <end position="454"/>
    </location>
</feature>
<dbReference type="Gene3D" id="3.90.190.20">
    <property type="entry name" value="Mur ligase, C-terminal domain"/>
    <property type="match status" value="1"/>
</dbReference>
<dbReference type="GO" id="GO:0051301">
    <property type="term" value="P:cell division"/>
    <property type="evidence" value="ECO:0007669"/>
    <property type="project" value="UniProtKB-KW"/>
</dbReference>
<evidence type="ECO:0000313" key="14">
    <source>
        <dbReference type="Proteomes" id="UP000008366"/>
    </source>
</evidence>
<dbReference type="eggNOG" id="COG0769">
    <property type="taxonomic scope" value="Bacteria"/>
</dbReference>
<keyword evidence="7 13" id="KW-0436">Ligase</keyword>
<evidence type="ECO:0000259" key="10">
    <source>
        <dbReference type="Pfam" id="PF01225"/>
    </source>
</evidence>
<comment type="similarity">
    <text evidence="1 7">Belongs to the MurCDEF family. MurE subfamily.</text>
</comment>
<dbReference type="Pfam" id="PF01225">
    <property type="entry name" value="Mur_ligase"/>
    <property type="match status" value="1"/>
</dbReference>
<dbReference type="GO" id="GO:0005737">
    <property type="term" value="C:cytoplasm"/>
    <property type="evidence" value="ECO:0007669"/>
    <property type="project" value="UniProtKB-SubCell"/>
</dbReference>
<reference evidence="13 14" key="1">
    <citation type="submission" date="2012-08" db="EMBL/GenBank/DDBJ databases">
        <title>Whole genome shotgun sequence of Kineosphaera limosa NBRC 100340.</title>
        <authorList>
            <person name="Yoshida I."/>
            <person name="Isaki S."/>
            <person name="Hosoyama A."/>
            <person name="Tsuchikane K."/>
            <person name="Katsumata H."/>
            <person name="Ando Y."/>
            <person name="Ohji S."/>
            <person name="Hamada M."/>
            <person name="Tamura T."/>
            <person name="Yamazoe A."/>
            <person name="Yamazaki S."/>
            <person name="Fujita N."/>
        </authorList>
    </citation>
    <scope>NUCLEOTIDE SEQUENCE [LARGE SCALE GENOMIC DNA]</scope>
    <source>
        <strain evidence="13 14">NBRC 100340</strain>
    </source>
</reference>
<dbReference type="GO" id="GO:0009252">
    <property type="term" value="P:peptidoglycan biosynthetic process"/>
    <property type="evidence" value="ECO:0007669"/>
    <property type="project" value="UniProtKB-UniRule"/>
</dbReference>
<keyword evidence="7" id="KW-0460">Magnesium</keyword>
<protein>
    <recommendedName>
        <fullName evidence="7">UDP-N-acetylmuramoyl-L-alanyl-D-glutamate--2,6-diaminopimelate ligase</fullName>
        <ecNumber evidence="7">6.3.2.13</ecNumber>
    </recommendedName>
    <alternativeName>
        <fullName evidence="7">Meso-A2pm-adding enzyme</fullName>
    </alternativeName>
    <alternativeName>
        <fullName evidence="7">Meso-diaminopimelate-adding enzyme</fullName>
    </alternativeName>
    <alternativeName>
        <fullName evidence="7">UDP-MurNAc-L-Ala-D-Glu:meso-diaminopimelate ligase</fullName>
    </alternativeName>
    <alternativeName>
        <fullName evidence="7">UDP-MurNAc-tripeptide synthetase</fullName>
    </alternativeName>
    <alternativeName>
        <fullName evidence="7">UDP-N-acetylmuramyl-tripeptide synthetase</fullName>
    </alternativeName>
</protein>
<dbReference type="InterPro" id="IPR036565">
    <property type="entry name" value="Mur-like_cat_sf"/>
</dbReference>
<dbReference type="UniPathway" id="UPA00219"/>
<sequence>MNASPRPHQVTARTLSELVSAVEGLTALPDALSPHAVTGVTLDSRAVRPGDLYAALPGANVHGATFAAQALDSGAVAILTDRAGADLIAVAGASCPVLLADDPRGLLGAVAAVIYDQPATRLVMLGITGTNGKTTTAYLLESALTQLGRTPGLIGTIETRIGTERVPSVRTTPEASDLHGLLALMAERGCDCCCMEVSSHALALHRVDGVGYDVAIFTNLSQDHLDFHSDMAEYFAAKAALFTPERARQAVVCIDDEWGRRLAATAAIPVATVANASAEVDADWTIEPPLDGAGGEPDDSGSSGGLRLRHRDGAQLWAAVALPGAHNVTNTALAAVTLLQLGYPPEQVAAAFDVPAHVPGRMQRVQLEQSADGLLPPQVFVDFAHTPEAVAATLSALRDQQRGRPGGPGRPAQPGPLVAVLGAGGDRDPGKRPHMGAAAARVADIVIVTDDNPRHEDPVAIRAALASGAREVAERGAVHDVPGRAEAIALALWLASGAADGSRAAGTVAVLGKGHETGQTIGDVTAPYDDASATRRGWEQLVPAHAAQEHS</sequence>
<feature type="domain" description="Mur ligase C-terminal" evidence="11">
    <location>
        <begin position="360"/>
        <end position="496"/>
    </location>
</feature>
<dbReference type="InterPro" id="IPR000713">
    <property type="entry name" value="Mur_ligase_N"/>
</dbReference>
<feature type="domain" description="Mur ligase central" evidence="12">
    <location>
        <begin position="127"/>
        <end position="337"/>
    </location>
</feature>
<dbReference type="InterPro" id="IPR004101">
    <property type="entry name" value="Mur_ligase_C"/>
</dbReference>
<evidence type="ECO:0000256" key="1">
    <source>
        <dbReference type="ARBA" id="ARBA00005898"/>
    </source>
</evidence>
<dbReference type="SUPFAM" id="SSF53623">
    <property type="entry name" value="MurD-like peptide ligases, catalytic domain"/>
    <property type="match status" value="1"/>
</dbReference>
<feature type="domain" description="Mur ligase N-terminal catalytic" evidence="10">
    <location>
        <begin position="37"/>
        <end position="112"/>
    </location>
</feature>
<keyword evidence="14" id="KW-1185">Reference proteome</keyword>
<dbReference type="GO" id="GO:0071555">
    <property type="term" value="P:cell wall organization"/>
    <property type="evidence" value="ECO:0007669"/>
    <property type="project" value="UniProtKB-KW"/>
</dbReference>
<keyword evidence="2 7" id="KW-0132">Cell division</keyword>
<evidence type="ECO:0000256" key="5">
    <source>
        <dbReference type="ARBA" id="ARBA00023306"/>
    </source>
</evidence>
<evidence type="ECO:0000259" key="12">
    <source>
        <dbReference type="Pfam" id="PF08245"/>
    </source>
</evidence>
<evidence type="ECO:0000256" key="8">
    <source>
        <dbReference type="RuleBase" id="RU004135"/>
    </source>
</evidence>
<dbReference type="PANTHER" id="PTHR23135">
    <property type="entry name" value="MUR LIGASE FAMILY MEMBER"/>
    <property type="match status" value="1"/>
</dbReference>
<comment type="PTM">
    <text evidence="7">Carboxylation is probably crucial for Mg(2+) binding and, consequently, for the gamma-phosphate positioning of ATP.</text>
</comment>
<feature type="region of interest" description="Disordered" evidence="9">
    <location>
        <begin position="285"/>
        <end position="307"/>
    </location>
</feature>
<keyword evidence="5 7" id="KW-0131">Cell cycle</keyword>
<accession>K6XBZ6</accession>
<proteinExistence type="inferred from homology"/>
<dbReference type="InterPro" id="IPR013221">
    <property type="entry name" value="Mur_ligase_cen"/>
</dbReference>
<dbReference type="Gene3D" id="3.40.1190.10">
    <property type="entry name" value="Mur-like, catalytic domain"/>
    <property type="match status" value="1"/>
</dbReference>
<feature type="binding site" evidence="7">
    <location>
        <position position="206"/>
    </location>
    <ligand>
        <name>UDP-N-acetyl-alpha-D-muramoyl-L-alanyl-D-glutamate</name>
        <dbReference type="ChEBI" id="CHEBI:83900"/>
    </ligand>
</feature>
<dbReference type="InterPro" id="IPR035911">
    <property type="entry name" value="MurE/MurF_N"/>
</dbReference>
<comment type="subcellular location">
    <subcellularLocation>
        <location evidence="7 8">Cytoplasm</location>
    </subcellularLocation>
</comment>
<comment type="caution">
    <text evidence="13">The sequence shown here is derived from an EMBL/GenBank/DDBJ whole genome shotgun (WGS) entry which is preliminary data.</text>
</comment>
<comment type="pathway">
    <text evidence="7 8">Cell wall biogenesis; peptidoglycan biosynthesis.</text>
</comment>
<evidence type="ECO:0000256" key="3">
    <source>
        <dbReference type="ARBA" id="ARBA00022960"/>
    </source>
</evidence>
<feature type="modified residue" description="N6-carboxylysine" evidence="7">
    <location>
        <position position="238"/>
    </location>
</feature>
<dbReference type="PANTHER" id="PTHR23135:SF4">
    <property type="entry name" value="UDP-N-ACETYLMURAMOYL-L-ALANYL-D-GLUTAMATE--2,6-DIAMINOPIMELATE LIGASE MURE HOMOLOG, CHLOROPLASTIC"/>
    <property type="match status" value="1"/>
</dbReference>
<feature type="binding site" evidence="7">
    <location>
        <position position="42"/>
    </location>
    <ligand>
        <name>UDP-N-acetyl-alpha-D-muramoyl-L-alanyl-D-glutamate</name>
        <dbReference type="ChEBI" id="CHEBI:83900"/>
    </ligand>
</feature>
<dbReference type="NCBIfam" id="NF001126">
    <property type="entry name" value="PRK00139.1-4"/>
    <property type="match status" value="1"/>
</dbReference>
<feature type="binding site" evidence="7">
    <location>
        <position position="198"/>
    </location>
    <ligand>
        <name>UDP-N-acetyl-alpha-D-muramoyl-L-alanyl-D-glutamate</name>
        <dbReference type="ChEBI" id="CHEBI:83900"/>
    </ligand>
</feature>
<feature type="binding site" evidence="7">
    <location>
        <position position="427"/>
    </location>
    <ligand>
        <name>meso-2,6-diaminopimelate</name>
        <dbReference type="ChEBI" id="CHEBI:57791"/>
    </ligand>
</feature>
<feature type="binding site" evidence="7">
    <location>
        <begin position="129"/>
        <end position="135"/>
    </location>
    <ligand>
        <name>ATP</name>
        <dbReference type="ChEBI" id="CHEBI:30616"/>
    </ligand>
</feature>
<dbReference type="GO" id="GO:0005524">
    <property type="term" value="F:ATP binding"/>
    <property type="evidence" value="ECO:0007669"/>
    <property type="project" value="UniProtKB-UniRule"/>
</dbReference>
<comment type="catalytic activity">
    <reaction evidence="7">
        <text>UDP-N-acetyl-alpha-D-muramoyl-L-alanyl-D-glutamate + meso-2,6-diaminopimelate + ATP = UDP-N-acetyl-alpha-D-muramoyl-L-alanyl-gamma-D-glutamyl-meso-2,6-diaminopimelate + ADP + phosphate + H(+)</text>
        <dbReference type="Rhea" id="RHEA:23676"/>
        <dbReference type="ChEBI" id="CHEBI:15378"/>
        <dbReference type="ChEBI" id="CHEBI:30616"/>
        <dbReference type="ChEBI" id="CHEBI:43474"/>
        <dbReference type="ChEBI" id="CHEBI:57791"/>
        <dbReference type="ChEBI" id="CHEBI:83900"/>
        <dbReference type="ChEBI" id="CHEBI:83905"/>
        <dbReference type="ChEBI" id="CHEBI:456216"/>
        <dbReference type="EC" id="6.3.2.13"/>
    </reaction>
</comment>
<organism evidence="13 14">
    <name type="scientific">Kineosphaera limosa NBRC 100340</name>
    <dbReference type="NCBI Taxonomy" id="1184609"/>
    <lineage>
        <taxon>Bacteria</taxon>
        <taxon>Bacillati</taxon>
        <taxon>Actinomycetota</taxon>
        <taxon>Actinomycetes</taxon>
        <taxon>Micrococcales</taxon>
        <taxon>Dermatophilaceae</taxon>
        <taxon>Kineosphaera</taxon>
    </lineage>
</organism>
<feature type="binding site" evidence="7">
    <location>
        <position position="44"/>
    </location>
    <ligand>
        <name>UDP-N-acetyl-alpha-D-muramoyl-L-alanyl-D-glutamate</name>
        <dbReference type="ChEBI" id="CHEBI:83900"/>
    </ligand>
</feature>
<keyword evidence="7" id="KW-0547">Nucleotide-binding</keyword>
<dbReference type="AlphaFoldDB" id="K6XBZ6"/>
<dbReference type="STRING" id="1184609.KILIM_034_00530"/>
<keyword evidence="3 7" id="KW-0133">Cell shape</keyword>
<dbReference type="SUPFAM" id="SSF53244">
    <property type="entry name" value="MurD-like peptide ligases, peptide-binding domain"/>
    <property type="match status" value="1"/>
</dbReference>
<dbReference type="Gene3D" id="3.40.1390.10">
    <property type="entry name" value="MurE/MurF, N-terminal domain"/>
    <property type="match status" value="1"/>
</dbReference>
<feature type="binding site" evidence="7">
    <location>
        <position position="512"/>
    </location>
    <ligand>
        <name>meso-2,6-diaminopimelate</name>
        <dbReference type="ChEBI" id="CHEBI:57791"/>
    </ligand>
</feature>
<dbReference type="NCBIfam" id="NF001124">
    <property type="entry name" value="PRK00139.1-2"/>
    <property type="match status" value="1"/>
</dbReference>
<keyword evidence="6 7" id="KW-0961">Cell wall biogenesis/degradation</keyword>
<evidence type="ECO:0000259" key="11">
    <source>
        <dbReference type="Pfam" id="PF02875"/>
    </source>
</evidence>
<keyword evidence="7" id="KW-0963">Cytoplasm</keyword>
<dbReference type="SUPFAM" id="SSF63418">
    <property type="entry name" value="MurE/MurF N-terminal domain"/>
    <property type="match status" value="1"/>
</dbReference>
<evidence type="ECO:0000256" key="4">
    <source>
        <dbReference type="ARBA" id="ARBA00022984"/>
    </source>
</evidence>
<dbReference type="RefSeq" id="WP_006592836.1">
    <property type="nucleotide sequence ID" value="NZ_BAHD01000034.1"/>
</dbReference>
<feature type="binding site" evidence="7">
    <location>
        <position position="516"/>
    </location>
    <ligand>
        <name>meso-2,6-diaminopimelate</name>
        <dbReference type="ChEBI" id="CHEBI:57791"/>
    </ligand>
</feature>
<dbReference type="InterPro" id="IPR036615">
    <property type="entry name" value="Mur_ligase_C_dom_sf"/>
</dbReference>
<feature type="binding site" evidence="7">
    <location>
        <begin position="171"/>
        <end position="172"/>
    </location>
    <ligand>
        <name>UDP-N-acetyl-alpha-D-muramoyl-L-alanyl-D-glutamate</name>
        <dbReference type="ChEBI" id="CHEBI:83900"/>
    </ligand>
</feature>
<evidence type="ECO:0000313" key="13">
    <source>
        <dbReference type="EMBL" id="GAB96304.1"/>
    </source>
</evidence>
<dbReference type="GO" id="GO:0008360">
    <property type="term" value="P:regulation of cell shape"/>
    <property type="evidence" value="ECO:0007669"/>
    <property type="project" value="UniProtKB-KW"/>
</dbReference>
<dbReference type="Pfam" id="PF08245">
    <property type="entry name" value="Mur_ligase_M"/>
    <property type="match status" value="1"/>
</dbReference>
<dbReference type="NCBIfam" id="TIGR01085">
    <property type="entry name" value="murE"/>
    <property type="match status" value="1"/>
</dbReference>
<keyword evidence="4 7" id="KW-0573">Peptidoglycan synthesis</keyword>
<gene>
    <name evidence="7 13" type="primary">murE</name>
    <name evidence="13" type="ORF">KILIM_034_00530</name>
</gene>